<proteinExistence type="predicted"/>
<dbReference type="FunCoup" id="A0A1D8PR92">
    <property type="interactions" value="101"/>
</dbReference>
<dbReference type="PANTHER" id="PTHR31975:SF1">
    <property type="entry name" value="BUD SITE SELECTION PROTEIN 7-RELATED"/>
    <property type="match status" value="1"/>
</dbReference>
<dbReference type="GO" id="GO:0034044">
    <property type="term" value="C:exomer complex"/>
    <property type="evidence" value="ECO:0000318"/>
    <property type="project" value="GO_Central"/>
</dbReference>
<dbReference type="InParanoid" id="A0A1D8PR92"/>
<accession>A0A1D8PR92</accession>
<reference evidence="2 3" key="1">
    <citation type="journal article" date="2004" name="Proc. Natl. Acad. Sci. U.S.A.">
        <title>The diploid genome sequence of Candida albicans.</title>
        <authorList>
            <person name="Jones T."/>
            <person name="Federspiel N.A."/>
            <person name="Chibana H."/>
            <person name="Dungan J."/>
            <person name="Kalman S."/>
            <person name="Magee B.B."/>
            <person name="Newport G."/>
            <person name="Thorstenson Y.R."/>
            <person name="Agabian N."/>
            <person name="Magee P.T."/>
            <person name="Davis R.W."/>
            <person name="Scherer S."/>
        </authorList>
    </citation>
    <scope>NUCLEOTIDE SEQUENCE [LARGE SCALE GENOMIC DNA]</scope>
    <source>
        <strain evidence="3">SC5314 / ATCC MYA-2876</strain>
    </source>
</reference>
<dbReference type="AlphaFoldDB" id="A0A1D8PR92"/>
<dbReference type="STRING" id="237561.A0A1D8PR92"/>
<gene>
    <name evidence="1 2" type="primary">CHS6</name>
    <name evidence="2" type="ordered locus">CAALFM_C703060CA</name>
    <name evidence="1" type="ordered locus">orf19.12622</name>
</gene>
<dbReference type="KEGG" id="cal:CAALFM_C703060CA"/>
<dbReference type="CGD" id="CAL0000201146">
    <property type="gene designation" value="CHS6"/>
</dbReference>
<dbReference type="PANTHER" id="PTHR31975">
    <property type="entry name" value="BUD SITE SELECTION PROTEIN 7-RELATED"/>
    <property type="match status" value="1"/>
</dbReference>
<reference evidence="2 3" key="2">
    <citation type="journal article" date="2007" name="Genome Biol.">
        <title>Assembly of the Candida albicans genome into sixteen supercontigs aligned on the eight chromosomes.</title>
        <authorList>
            <person name="van het Hoog M."/>
            <person name="Rast T.J."/>
            <person name="Martchenko M."/>
            <person name="Grindle S."/>
            <person name="Dignard D."/>
            <person name="Hogues H."/>
            <person name="Cuomo C."/>
            <person name="Berriman M."/>
            <person name="Scherer S."/>
            <person name="Magee B.B."/>
            <person name="Whiteway M."/>
            <person name="Chibana H."/>
            <person name="Nantel A."/>
            <person name="Magee P.T."/>
        </authorList>
    </citation>
    <scope>GENOME REANNOTATION</scope>
    <source>
        <strain evidence="3">SC5314 / ATCC MYA-2876</strain>
    </source>
</reference>
<dbReference type="GeneID" id="3641377"/>
<organism evidence="2 3">
    <name type="scientific">Candida albicans (strain SC5314 / ATCC MYA-2876)</name>
    <name type="common">Yeast</name>
    <dbReference type="NCBI Taxonomy" id="237561"/>
    <lineage>
        <taxon>Eukaryota</taxon>
        <taxon>Fungi</taxon>
        <taxon>Dikarya</taxon>
        <taxon>Ascomycota</taxon>
        <taxon>Saccharomycotina</taxon>
        <taxon>Pichiomycetes</taxon>
        <taxon>Debaryomycetaceae</taxon>
        <taxon>Candida/Lodderomyces clade</taxon>
        <taxon>Candida</taxon>
    </lineage>
</organism>
<keyword evidence="3" id="KW-1185">Reference proteome</keyword>
<dbReference type="EMBL" id="CP017629">
    <property type="protein sequence ID" value="AOW30652.1"/>
    <property type="molecule type" value="Genomic_DNA"/>
</dbReference>
<dbReference type="Pfam" id="PF09295">
    <property type="entry name" value="ChAPs"/>
    <property type="match status" value="1"/>
</dbReference>
<evidence type="ECO:0000313" key="1">
    <source>
        <dbReference type="CGD" id="CAL0000201146"/>
    </source>
</evidence>
<dbReference type="VEuPathDB" id="FungiDB:C7_03060C_A"/>
<name>A0A1D8PR92_CANAL</name>
<sequence length="761" mass="87566">MTTAFSFSPSAEATPKIREDNFGETLGIRANLQHQDIGPPDLIHRSIYAGSKSALYNQNDFVKDKQKKDDDGYVGYYHFVNGLKPQSSEQYIMELIKHGAPYKRDAIITYCTYNIFSKTDFRMKYIVHHKDLSVDKSYQIAGRTASEIHPNYLKELDASQIVRFIYYLDNPDNQLVGLVNFPDYVKDKEAILGSLDILTKHLPKGYMTGTSSGYGAPTSCGDDKKTNYYRNRLVDAIIRLDKLGDYRISQSIKLFHGDEFNCVILKLIKDELEYIQLINESTKKQNLYTTQSALILVEQVKFLISKEQYKLALEIAKKTILILPLDFDCWFYLALSYILVKDVENALLVINSLPIIINKNKGTHDLPDLFVSTFIERLELEEVISEKSFYEYFPNPKNTNGELIASIRKMWNDSFLFNPLSRHPIVGQHFSQSPLVNSSAIEIASVDTILVKTCAPNSTKNAFASQSAGSSASSILNFTRKSTWGRTYDLLSFMVALVGWEHVISIKERLFKSNVETTTAENNNYIVNHGAKEKLVTCEAWLEQLFITIYEDLRTLMITIANNSNQERSALEWEMIGLLGWSVKHNLRDSISSLVTSIIGKNVQGEFDYFSTVQLLEIYDEFILDCPGYMDNYNGKFFSNKLILRVSSKKMCDSLVKSLEQEYFKLDFVLLAIIKLISWNVRWYQYVPDYLIMSILQKLIAKYDSVYIMTTIKIIFEQNKRQKTTKSLFGKKKKEGPYEFVESDTIYDYMDYLVNWIYSIS</sequence>
<dbReference type="InterPro" id="IPR015374">
    <property type="entry name" value="ChAPs"/>
</dbReference>
<dbReference type="SUPFAM" id="SSF48452">
    <property type="entry name" value="TPR-like"/>
    <property type="match status" value="1"/>
</dbReference>
<dbReference type="FunFam" id="1.25.40.10:FF:002277">
    <property type="entry name" value="Chitin biosynthesis effector, putative"/>
    <property type="match status" value="1"/>
</dbReference>
<dbReference type="Proteomes" id="UP000000559">
    <property type="component" value="Chromosome 7"/>
</dbReference>
<dbReference type="Gene3D" id="1.25.40.10">
    <property type="entry name" value="Tetratricopeptide repeat domain"/>
    <property type="match status" value="2"/>
</dbReference>
<protein>
    <submittedName>
        <fullName evidence="2">Chs6p</fullName>
    </submittedName>
</protein>
<dbReference type="GO" id="GO:0006893">
    <property type="term" value="P:Golgi to plasma membrane transport"/>
    <property type="evidence" value="ECO:0000318"/>
    <property type="project" value="GO_Central"/>
</dbReference>
<evidence type="ECO:0000313" key="2">
    <source>
        <dbReference type="EMBL" id="AOW30652.1"/>
    </source>
</evidence>
<dbReference type="SMR" id="A0A1D8PR92"/>
<dbReference type="RefSeq" id="XP_716977.2">
    <property type="nucleotide sequence ID" value="XM_711884.2"/>
</dbReference>
<evidence type="ECO:0000313" key="3">
    <source>
        <dbReference type="Proteomes" id="UP000000559"/>
    </source>
</evidence>
<reference evidence="2 3" key="3">
    <citation type="journal article" date="2013" name="Genome Biol.">
        <title>Assembly of a phased diploid Candida albicans genome facilitates allele-specific measurements and provides a simple model for repeat and indel structure.</title>
        <authorList>
            <person name="Muzzey D."/>
            <person name="Schwartz K."/>
            <person name="Weissman J.S."/>
            <person name="Sherlock G."/>
        </authorList>
    </citation>
    <scope>NUCLEOTIDE SEQUENCE [LARGE SCALE GENOMIC DNA]</scope>
    <source>
        <strain evidence="3">SC5314 / ATCC MYA-2876</strain>
    </source>
</reference>
<dbReference type="OrthoDB" id="434695at2759"/>
<dbReference type="InterPro" id="IPR011990">
    <property type="entry name" value="TPR-like_helical_dom_sf"/>
</dbReference>
<dbReference type="eggNOG" id="ENOG502QRF3">
    <property type="taxonomic scope" value="Eukaryota"/>
</dbReference>